<accession>A0ABP0NAX7</accession>
<gene>
    <name evidence="4" type="ORF">CCMP2556_LOCUS29942</name>
</gene>
<evidence type="ECO:0000256" key="1">
    <source>
        <dbReference type="PROSITE-ProRule" id="PRU00175"/>
    </source>
</evidence>
<comment type="caution">
    <text evidence="4">The sequence shown here is derived from an EMBL/GenBank/DDBJ whole genome shotgun (WGS) entry which is preliminary data.</text>
</comment>
<dbReference type="InterPro" id="IPR013083">
    <property type="entry name" value="Znf_RING/FYVE/PHD"/>
</dbReference>
<dbReference type="CDD" id="cd16454">
    <property type="entry name" value="RING-H2_PA-TM-RING"/>
    <property type="match status" value="1"/>
</dbReference>
<name>A0ABP0NAX7_9DINO</name>
<dbReference type="SMART" id="SM00184">
    <property type="entry name" value="RING"/>
    <property type="match status" value="1"/>
</dbReference>
<dbReference type="PANTHER" id="PTHR22765">
    <property type="entry name" value="RING FINGER AND PROTEASE ASSOCIATED DOMAIN-CONTAINING"/>
    <property type="match status" value="1"/>
</dbReference>
<keyword evidence="1" id="KW-0479">Metal-binding</keyword>
<keyword evidence="1" id="KW-0862">Zinc</keyword>
<reference evidence="4 5" key="1">
    <citation type="submission" date="2024-02" db="EMBL/GenBank/DDBJ databases">
        <authorList>
            <person name="Chen Y."/>
            <person name="Shah S."/>
            <person name="Dougan E. K."/>
            <person name="Thang M."/>
            <person name="Chan C."/>
        </authorList>
    </citation>
    <scope>NUCLEOTIDE SEQUENCE [LARGE SCALE GENOMIC DNA]</scope>
</reference>
<proteinExistence type="predicted"/>
<dbReference type="SUPFAM" id="SSF57850">
    <property type="entry name" value="RING/U-box"/>
    <property type="match status" value="1"/>
</dbReference>
<dbReference type="Pfam" id="PF13639">
    <property type="entry name" value="zf-RING_2"/>
    <property type="match status" value="1"/>
</dbReference>
<protein>
    <recommendedName>
        <fullName evidence="3">RING-type domain-containing protein</fullName>
    </recommendedName>
</protein>
<dbReference type="Gene3D" id="3.30.40.10">
    <property type="entry name" value="Zinc/RING finger domain, C3HC4 (zinc finger)"/>
    <property type="match status" value="1"/>
</dbReference>
<keyword evidence="1" id="KW-0863">Zinc-finger</keyword>
<evidence type="ECO:0000313" key="5">
    <source>
        <dbReference type="Proteomes" id="UP001642484"/>
    </source>
</evidence>
<dbReference type="PROSITE" id="PS50089">
    <property type="entry name" value="ZF_RING_2"/>
    <property type="match status" value="1"/>
</dbReference>
<dbReference type="Proteomes" id="UP001642484">
    <property type="component" value="Unassembled WGS sequence"/>
</dbReference>
<dbReference type="InterPro" id="IPR051826">
    <property type="entry name" value="E3_ubiquitin-ligase_domain"/>
</dbReference>
<dbReference type="InterPro" id="IPR001841">
    <property type="entry name" value="Znf_RING"/>
</dbReference>
<evidence type="ECO:0000259" key="3">
    <source>
        <dbReference type="PROSITE" id="PS50089"/>
    </source>
</evidence>
<sequence length="329" mass="35704">MATLILDSDEEEDVVILSELPAPKPTKLAPYHATLGKCESRSRIAGLRLKKQKQSEAEKAKELAVKAKAAMETLSEGWCGVPVSGKAPPAKPKPPTKKARSTAAAGAPSETAAVVRELCYRVRTAGDYPAALCAECRRPLDAQGRDVAVVEVERPWRRQLWAPAGLIQRPMEVRTSTETHGVLRSIGLAPRARPARPLRPAADGERVARGASARQMAVAAALRAVRRAADDAAGIRRPRRVAATATAKSSALLEALLEVLPPAQHAHREDIPKGEYCAICHGKLFKRSRKIRSLPCGHTFHDSCILPWLSKRATCPLDRSDFSDLLKEK</sequence>
<organism evidence="4 5">
    <name type="scientific">Durusdinium trenchii</name>
    <dbReference type="NCBI Taxonomy" id="1381693"/>
    <lineage>
        <taxon>Eukaryota</taxon>
        <taxon>Sar</taxon>
        <taxon>Alveolata</taxon>
        <taxon>Dinophyceae</taxon>
        <taxon>Suessiales</taxon>
        <taxon>Symbiodiniaceae</taxon>
        <taxon>Durusdinium</taxon>
    </lineage>
</organism>
<evidence type="ECO:0000313" key="4">
    <source>
        <dbReference type="EMBL" id="CAK9060856.1"/>
    </source>
</evidence>
<keyword evidence="5" id="KW-1185">Reference proteome</keyword>
<dbReference type="EMBL" id="CAXAMN010021562">
    <property type="protein sequence ID" value="CAK9060856.1"/>
    <property type="molecule type" value="Genomic_DNA"/>
</dbReference>
<evidence type="ECO:0000256" key="2">
    <source>
        <dbReference type="SAM" id="MobiDB-lite"/>
    </source>
</evidence>
<feature type="region of interest" description="Disordered" evidence="2">
    <location>
        <begin position="83"/>
        <end position="107"/>
    </location>
</feature>
<feature type="domain" description="RING-type" evidence="3">
    <location>
        <begin position="277"/>
        <end position="319"/>
    </location>
</feature>